<name>A0A6N6VWS8_9BACT</name>
<dbReference type="RefSeq" id="WP_153419454.1">
    <property type="nucleotide sequence ID" value="NZ_WFLM01000002.1"/>
</dbReference>
<reference evidence="1 2" key="1">
    <citation type="submission" date="2019-10" db="EMBL/GenBank/DDBJ databases">
        <title>New species of Slilvanegrellaceae.</title>
        <authorList>
            <person name="Pitt A."/>
            <person name="Hahn M.W."/>
        </authorList>
    </citation>
    <scope>NUCLEOTIDE SEQUENCE [LARGE SCALE GENOMIC DNA]</scope>
    <source>
        <strain evidence="1 2">SP-Ram-0.45-NSY-1</strain>
    </source>
</reference>
<dbReference type="AlphaFoldDB" id="A0A6N6VWS8"/>
<sequence length="308" mass="36535">MLEHLLKMISLESLLFSFKERDLFQEFNIHQEALALRQAKISKISDSDILKSILPKDLSSKMFGSGNLNLLAFIFALRHKILLLNCLFHLSALKQKNSYLFQETKNDFSLLFGDHFFEYYTLFFKMLIPQFWGKSKQLPILGFSAVGCHFGMREVTYCRAFDAYNLPYCHNITQDVFCEEHSIENFWKQKIIEESSVQAKLSQFYSNPINFSEFDEESLRKLVENFFRYFERSQNNLFILPIDEEKLKFLLGFYSFSSIEDLKKEGGMELRRRFIEMAKHFHPDAGGSHELFREARENYEFLREILIK</sequence>
<comment type="caution">
    <text evidence="1">The sequence shown here is derived from an EMBL/GenBank/DDBJ whole genome shotgun (WGS) entry which is preliminary data.</text>
</comment>
<dbReference type="Proteomes" id="UP000437748">
    <property type="component" value="Unassembled WGS sequence"/>
</dbReference>
<dbReference type="OrthoDB" id="5297633at2"/>
<dbReference type="SUPFAM" id="SSF46565">
    <property type="entry name" value="Chaperone J-domain"/>
    <property type="match status" value="1"/>
</dbReference>
<evidence type="ECO:0000313" key="2">
    <source>
        <dbReference type="Proteomes" id="UP000437748"/>
    </source>
</evidence>
<dbReference type="EMBL" id="WFLM01000002">
    <property type="protein sequence ID" value="KAB8039877.1"/>
    <property type="molecule type" value="Genomic_DNA"/>
</dbReference>
<gene>
    <name evidence="1" type="ORF">GCL60_06330</name>
</gene>
<dbReference type="Gene3D" id="1.10.287.110">
    <property type="entry name" value="DnaJ domain"/>
    <property type="match status" value="1"/>
</dbReference>
<proteinExistence type="predicted"/>
<organism evidence="1 2">
    <name type="scientific">Silvanigrella paludirubra</name>
    <dbReference type="NCBI Taxonomy" id="2499159"/>
    <lineage>
        <taxon>Bacteria</taxon>
        <taxon>Pseudomonadati</taxon>
        <taxon>Bdellovibrionota</taxon>
        <taxon>Oligoflexia</taxon>
        <taxon>Silvanigrellales</taxon>
        <taxon>Silvanigrellaceae</taxon>
        <taxon>Silvanigrella</taxon>
    </lineage>
</organism>
<evidence type="ECO:0008006" key="3">
    <source>
        <dbReference type="Google" id="ProtNLM"/>
    </source>
</evidence>
<dbReference type="InterPro" id="IPR036869">
    <property type="entry name" value="J_dom_sf"/>
</dbReference>
<protein>
    <recommendedName>
        <fullName evidence="3">J domain-containing protein</fullName>
    </recommendedName>
</protein>
<accession>A0A6N6VWS8</accession>
<keyword evidence="2" id="KW-1185">Reference proteome</keyword>
<evidence type="ECO:0000313" key="1">
    <source>
        <dbReference type="EMBL" id="KAB8039877.1"/>
    </source>
</evidence>